<feature type="transmembrane region" description="Helical" evidence="2">
    <location>
        <begin position="112"/>
        <end position="137"/>
    </location>
</feature>
<accession>A0A3S5CSE1</accession>
<dbReference type="EMBL" id="CAAALY010244460">
    <property type="protein sequence ID" value="VEL32658.1"/>
    <property type="molecule type" value="Genomic_DNA"/>
</dbReference>
<dbReference type="Proteomes" id="UP000784294">
    <property type="component" value="Unassembled WGS sequence"/>
</dbReference>
<organism evidence="3 4">
    <name type="scientific">Protopolystoma xenopodis</name>
    <dbReference type="NCBI Taxonomy" id="117903"/>
    <lineage>
        <taxon>Eukaryota</taxon>
        <taxon>Metazoa</taxon>
        <taxon>Spiralia</taxon>
        <taxon>Lophotrochozoa</taxon>
        <taxon>Platyhelminthes</taxon>
        <taxon>Monogenea</taxon>
        <taxon>Polyopisthocotylea</taxon>
        <taxon>Polystomatidea</taxon>
        <taxon>Polystomatidae</taxon>
        <taxon>Protopolystoma</taxon>
    </lineage>
</organism>
<reference evidence="3" key="1">
    <citation type="submission" date="2018-11" db="EMBL/GenBank/DDBJ databases">
        <authorList>
            <consortium name="Pathogen Informatics"/>
        </authorList>
    </citation>
    <scope>NUCLEOTIDE SEQUENCE</scope>
</reference>
<proteinExistence type="predicted"/>
<evidence type="ECO:0000313" key="3">
    <source>
        <dbReference type="EMBL" id="VEL32658.1"/>
    </source>
</evidence>
<feature type="transmembrane region" description="Helical" evidence="2">
    <location>
        <begin position="149"/>
        <end position="167"/>
    </location>
</feature>
<comment type="caution">
    <text evidence="3">The sequence shown here is derived from an EMBL/GenBank/DDBJ whole genome shotgun (WGS) entry which is preliminary data.</text>
</comment>
<evidence type="ECO:0000256" key="1">
    <source>
        <dbReference type="SAM" id="MobiDB-lite"/>
    </source>
</evidence>
<protein>
    <submittedName>
        <fullName evidence="3">Uncharacterized protein</fullName>
    </submittedName>
</protein>
<dbReference type="AlphaFoldDB" id="A0A3S5CSE1"/>
<keyword evidence="2" id="KW-0812">Transmembrane</keyword>
<evidence type="ECO:0000256" key="2">
    <source>
        <dbReference type="SAM" id="Phobius"/>
    </source>
</evidence>
<evidence type="ECO:0000313" key="4">
    <source>
        <dbReference type="Proteomes" id="UP000784294"/>
    </source>
</evidence>
<keyword evidence="4" id="KW-1185">Reference proteome</keyword>
<keyword evidence="2" id="KW-0472">Membrane</keyword>
<sequence length="283" mass="31459">MPRAQTIPIFRPGHLRKSHRAQFTFILRLLFHRGPHLKDSNSSASHLAQPVANCPVSRNADISVSTSSFPPPPPPFSFSSSSPPLLPQSSLLFHSLHSCPNSPGRLARLRPVLLPLFLGQLLAGLIAVTAVCSGLIAQTGLSLPLAQNLPHYTLLAIFCGLPSLVRLSRAWRAQSRLPSRYVAWQPQQSQQHLPHDLTDSEGGVSPDEAQDNPELCCHGKWIRTSQYKESIKGSLAEGPVRTHPNRSPLHAHCQTRIVDVVHSQTFRRHRSRYRQHYTTIGER</sequence>
<gene>
    <name evidence="3" type="ORF">PXEA_LOCUS26098</name>
</gene>
<name>A0A3S5CSE1_9PLAT</name>
<feature type="region of interest" description="Disordered" evidence="1">
    <location>
        <begin position="187"/>
        <end position="209"/>
    </location>
</feature>
<keyword evidence="2" id="KW-1133">Transmembrane helix</keyword>